<dbReference type="EMBL" id="OW240918">
    <property type="protein sequence ID" value="CAH2307159.1"/>
    <property type="molecule type" value="Genomic_DNA"/>
</dbReference>
<dbReference type="InterPro" id="IPR002035">
    <property type="entry name" value="VWF_A"/>
</dbReference>
<gene>
    <name evidence="2" type="ORF">PECUL_23A006930</name>
</gene>
<evidence type="ECO:0000313" key="2">
    <source>
        <dbReference type="EMBL" id="CAH2307159.1"/>
    </source>
</evidence>
<feature type="domain" description="VWFA" evidence="1">
    <location>
        <begin position="502"/>
        <end position="665"/>
    </location>
</feature>
<dbReference type="SUPFAM" id="SSF53300">
    <property type="entry name" value="vWA-like"/>
    <property type="match status" value="3"/>
</dbReference>
<dbReference type="PANTHER" id="PTHR46478">
    <property type="entry name" value="VON WILLEBRAND FACTOR A DOMAIN-CONTAINING PROTEIN 3A"/>
    <property type="match status" value="1"/>
</dbReference>
<protein>
    <recommendedName>
        <fullName evidence="1">VWFA domain-containing protein</fullName>
    </recommendedName>
</protein>
<keyword evidence="3" id="KW-1185">Reference proteome</keyword>
<dbReference type="Gene3D" id="3.40.50.410">
    <property type="entry name" value="von Willebrand factor, type A domain"/>
    <property type="match status" value="2"/>
</dbReference>
<reference evidence="2" key="1">
    <citation type="submission" date="2022-03" db="EMBL/GenBank/DDBJ databases">
        <authorList>
            <person name="Alioto T."/>
            <person name="Alioto T."/>
            <person name="Gomez Garrido J."/>
        </authorList>
    </citation>
    <scope>NUCLEOTIDE SEQUENCE</scope>
</reference>
<feature type="domain" description="VWFA" evidence="1">
    <location>
        <begin position="948"/>
        <end position="1100"/>
    </location>
</feature>
<organism evidence="2 3">
    <name type="scientific">Pelobates cultripes</name>
    <name type="common">Western spadefoot toad</name>
    <dbReference type="NCBI Taxonomy" id="61616"/>
    <lineage>
        <taxon>Eukaryota</taxon>
        <taxon>Metazoa</taxon>
        <taxon>Chordata</taxon>
        <taxon>Craniata</taxon>
        <taxon>Vertebrata</taxon>
        <taxon>Euteleostomi</taxon>
        <taxon>Amphibia</taxon>
        <taxon>Batrachia</taxon>
        <taxon>Anura</taxon>
        <taxon>Pelobatoidea</taxon>
        <taxon>Pelobatidae</taxon>
        <taxon>Pelobates</taxon>
    </lineage>
</organism>
<dbReference type="InterPro" id="IPR036465">
    <property type="entry name" value="vWFA_dom_sf"/>
</dbReference>
<sequence>MDSHAKHVAQILDNENFFKTSCPEVERELKPITISAWPSWKDVRINNMGRDNGLMVTHVNHTQDLLRLKGPEVEIHDTQSSKEWIQTTGIHALHLTIQDLLKLGHIVMRRTTDASKHIEFSAHTINEFESKIHEAVALYQQRIRFLMKGSKKMFGLIKGNNVGLLVDSSDLNCGARRMDFLRNLLCLVDEQLCYKKELYFLSFGSQVSYLWATPQDVNVQSLHEARQWIQELQPRGGCNLLLALRKAVCIEKLDSLVIIVGSCPDQSSEVLSDFIQQCTLGRTLQIHIVAYDSTGQDTLQSLAEAVGGCFYCYSSWKEDEIYSSTDIHLLVNEIQKAIDVLNKIKELREGRLGDILVSIIQELSTEVDKIPPSVFLPKPPNHDGPLNIEIPNFTPKASADWLKKNGLKAKKLSLYQILAPNAYSMVEDFVPILQKTVSSTLHERVMLQFEWHDGSIKNVHVDPPALYDYQIQLAKVVKTYEKRIDWLTNGSKKFWGTICEKRVVLLVDISVANAMHIIQIQHALRLLLEEQMANKDLFNIIVYGNDVKAWKTEMVPSTAKNLQSAWTWILSQQCEGGRNVIGVIKTAVEANFIDKENHESQGIYLFTSGIPDQEVHTISAYLSEAASGSDLQLHVCLYNASEEGIQQNDVIHTLKQLALTTNGRFHWCDDKGVIESDDISSIVSEMEKAVNYSRKCAYLVESLKQRSGNQTGSSSISDRGEVVPYEKEKYKARKLPLPKPTALSLARLGLKEDPGGNKDPSLKALVWRPCSGKPDIPPAQPFKDWTLSVSNKKTKQKKQPKLSFNVFYTENGKDVGVVYKDYPSTDTIRKAVPFIVLPKEEEICSTKAWLKKYSLKKLRLELPKLIFGPDCTHQKRMVPTLHKKVSAKYCTIFPSVEVNGVVKHLQFQPKELEEYIEQLEKVLRRYIERMQWLLSGSRRQFGTILEAKVCLLIDASSSMAPFFVELQKGLTSLLWEQLRARNVWFNMISVSESMDSWQECLVEATDEACHDASQWISRLRPQGNTCILHALEKCLQFPDVQGLYVVTDGKPDASYNILLAENILKSHCIKVHTVSLNNSEKYGNEFLRKISALYGGRYHCCHGDMDGHFAAHRMLTEGFFDEDDPVLPVFEGDDLKRLAKEIDQARKFVTQARHFRLLVLDKQKLDSRNMSTEGSEVSDD</sequence>
<dbReference type="AlphaFoldDB" id="A0AAD1WFG2"/>
<dbReference type="Proteomes" id="UP001295444">
    <property type="component" value="Chromosome 07"/>
</dbReference>
<accession>A0AAD1WFG2</accession>
<dbReference type="Pfam" id="PF13768">
    <property type="entry name" value="VWA_3"/>
    <property type="match status" value="3"/>
</dbReference>
<evidence type="ECO:0000259" key="1">
    <source>
        <dbReference type="Pfam" id="PF13768"/>
    </source>
</evidence>
<feature type="domain" description="VWFA" evidence="1">
    <location>
        <begin position="161"/>
        <end position="312"/>
    </location>
</feature>
<proteinExistence type="predicted"/>
<evidence type="ECO:0000313" key="3">
    <source>
        <dbReference type="Proteomes" id="UP001295444"/>
    </source>
</evidence>
<dbReference type="PANTHER" id="PTHR46478:SF1">
    <property type="entry name" value="VON WILLEBRAND FACTOR A DOMAIN-CONTAINING PROTEIN 3A"/>
    <property type="match status" value="1"/>
</dbReference>
<name>A0AAD1WFG2_PELCU</name>